<dbReference type="KEGG" id="als:DJ013_06060"/>
<gene>
    <name evidence="1" type="ORF">DJ013_06060</name>
</gene>
<organism evidence="1 2">
    <name type="scientific">Arcticibacterium luteifluviistationis</name>
    <dbReference type="NCBI Taxonomy" id="1784714"/>
    <lineage>
        <taxon>Bacteria</taxon>
        <taxon>Pseudomonadati</taxon>
        <taxon>Bacteroidota</taxon>
        <taxon>Cytophagia</taxon>
        <taxon>Cytophagales</taxon>
        <taxon>Leadbetterellaceae</taxon>
        <taxon>Arcticibacterium</taxon>
    </lineage>
</organism>
<accession>A0A2Z4GA11</accession>
<dbReference type="RefSeq" id="WP_111370855.1">
    <property type="nucleotide sequence ID" value="NZ_CP029480.1"/>
</dbReference>
<proteinExistence type="predicted"/>
<keyword evidence="2" id="KW-1185">Reference proteome</keyword>
<dbReference type="OrthoDB" id="9808260at2"/>
<name>A0A2Z4GA11_9BACT</name>
<evidence type="ECO:0008006" key="3">
    <source>
        <dbReference type="Google" id="ProtNLM"/>
    </source>
</evidence>
<dbReference type="EMBL" id="CP029480">
    <property type="protein sequence ID" value="AWV97753.1"/>
    <property type="molecule type" value="Genomic_DNA"/>
</dbReference>
<evidence type="ECO:0000313" key="2">
    <source>
        <dbReference type="Proteomes" id="UP000249873"/>
    </source>
</evidence>
<protein>
    <recommendedName>
        <fullName evidence="3">Capsule assembly Wzi family protein</fullName>
    </recommendedName>
</protein>
<dbReference type="Proteomes" id="UP000249873">
    <property type="component" value="Chromosome"/>
</dbReference>
<dbReference type="AlphaFoldDB" id="A0A2Z4GA11"/>
<dbReference type="Gene3D" id="2.40.160.130">
    <property type="entry name" value="Capsule assembly protein Wzi"/>
    <property type="match status" value="1"/>
</dbReference>
<evidence type="ECO:0000313" key="1">
    <source>
        <dbReference type="EMBL" id="AWV97753.1"/>
    </source>
</evidence>
<dbReference type="InterPro" id="IPR038636">
    <property type="entry name" value="Wzi_sf"/>
</dbReference>
<sequence>MAQSGFVTYDDDYYHKIERLEIKSGFLGNTFHDDVKPFERKDIIQFLDSLKFSDTSLSVVDLANLDYLKADSWAYASDTAVGKNRKPLWKHFFGHKADFYSIKNEDFNIHVNPIFQFGGGSNSGDIEKEGQFINTRGISVHGTINKKLGFYTFFTENQASTPYYIKDYQRQTGGFPYSGFTKIIKDDSVKLGRDYMQAMGYFVFKPSKNIKLRFGHSTNFIGSGIRSMILSDFSAPYLNLMINVKMGRLEYQSLLASMNNTQVDVGVANLEPIPSKYMAFHHLNVNVTKKLNIGLFETVMFGDRAFDLNYLNPIIFYRFVEGLIGSKDNAIVGADFKLILAKSVSLYGQFVLDEFNSAESKKEGWYGEKHAGQLGLKYIDFLGLKQFDLQAEFNYARPYTYSHYSTYSNTVNYNVPFAHPLGANFKEFLLLARYQPTPKLFIKATWMKAMKGLDIGDENWGGNILRSYREDRPDDYGNFIGQGVEQNLSLLRFEAAYMLGHNFFLDVAYQNRTESYKVLDDKNTSLFDFGIRWNLGNRKPLL</sequence>
<reference evidence="1 2" key="1">
    <citation type="submission" date="2018-05" db="EMBL/GenBank/DDBJ databases">
        <title>Complete genome sequence of Arcticibacterium luteifluviistationis SM1504T, a cytophagaceae bacterium isolated from Arctic surface seawater.</title>
        <authorList>
            <person name="Li Y."/>
            <person name="Qin Q.-L."/>
        </authorList>
    </citation>
    <scope>NUCLEOTIDE SEQUENCE [LARGE SCALE GENOMIC DNA]</scope>
    <source>
        <strain evidence="1 2">SM1504</strain>
    </source>
</reference>